<gene>
    <name evidence="2" type="ORF">GCM10020369_22390</name>
</gene>
<name>A0ABP6SVL4_9ACTN</name>
<dbReference type="RefSeq" id="WP_345727971.1">
    <property type="nucleotide sequence ID" value="NZ_BAAAYN010000014.1"/>
</dbReference>
<comment type="caution">
    <text evidence="2">The sequence shown here is derived from an EMBL/GenBank/DDBJ whole genome shotgun (WGS) entry which is preliminary data.</text>
</comment>
<sequence length="366" mass="39594">MVVVSAGPARLTPERDTAEVARVVWSALTRQRQQLHQGRRCSATRSPLLRDAHSQHCLVCDELALDAQERVVAAWQRQPEREAWTQARIVSCAQSVLADRVRSRLSAAGLVARPERWLDQRSFLPHVDPTGRVLLVALIVSVGYYTCIPTAGGRVRLGPTVVAPLVDGVRRGAFASALTRAWPDAPDGTDGKAEPDLAASTGHLAAALVAWRDARPEQYAALIGLAEANRTVLSLDVAGLRSDVEFTHLAGGPAGDDVAELVIEQRGRWVVGTEHVAAAGALLRRFLDRVRELAQTAAQPRSGVLAEDGELRRPQPTGPSPGELRMLLVEEAEKLAAEGDGPEWLRQLRDRPAVVSALIDRAAELF</sequence>
<accession>A0ABP6SVL4</accession>
<protein>
    <submittedName>
        <fullName evidence="2">Uncharacterized protein</fullName>
    </submittedName>
</protein>
<evidence type="ECO:0000313" key="3">
    <source>
        <dbReference type="Proteomes" id="UP001501676"/>
    </source>
</evidence>
<organism evidence="2 3">
    <name type="scientific">Cryptosporangium minutisporangium</name>
    <dbReference type="NCBI Taxonomy" id="113569"/>
    <lineage>
        <taxon>Bacteria</taxon>
        <taxon>Bacillati</taxon>
        <taxon>Actinomycetota</taxon>
        <taxon>Actinomycetes</taxon>
        <taxon>Cryptosporangiales</taxon>
        <taxon>Cryptosporangiaceae</taxon>
        <taxon>Cryptosporangium</taxon>
    </lineage>
</organism>
<dbReference type="Proteomes" id="UP001501676">
    <property type="component" value="Unassembled WGS sequence"/>
</dbReference>
<proteinExistence type="predicted"/>
<evidence type="ECO:0000256" key="1">
    <source>
        <dbReference type="SAM" id="MobiDB-lite"/>
    </source>
</evidence>
<feature type="region of interest" description="Disordered" evidence="1">
    <location>
        <begin position="298"/>
        <end position="322"/>
    </location>
</feature>
<keyword evidence="3" id="KW-1185">Reference proteome</keyword>
<dbReference type="EMBL" id="BAAAYN010000014">
    <property type="protein sequence ID" value="GAA3386152.1"/>
    <property type="molecule type" value="Genomic_DNA"/>
</dbReference>
<reference evidence="3" key="1">
    <citation type="journal article" date="2019" name="Int. J. Syst. Evol. Microbiol.">
        <title>The Global Catalogue of Microorganisms (GCM) 10K type strain sequencing project: providing services to taxonomists for standard genome sequencing and annotation.</title>
        <authorList>
            <consortium name="The Broad Institute Genomics Platform"/>
            <consortium name="The Broad Institute Genome Sequencing Center for Infectious Disease"/>
            <person name="Wu L."/>
            <person name="Ma J."/>
        </authorList>
    </citation>
    <scope>NUCLEOTIDE SEQUENCE [LARGE SCALE GENOMIC DNA]</scope>
    <source>
        <strain evidence="3">JCM 9458</strain>
    </source>
</reference>
<evidence type="ECO:0000313" key="2">
    <source>
        <dbReference type="EMBL" id="GAA3386152.1"/>
    </source>
</evidence>